<dbReference type="GO" id="GO:0045296">
    <property type="term" value="F:cadherin binding"/>
    <property type="evidence" value="ECO:0007669"/>
    <property type="project" value="TreeGrafter"/>
</dbReference>
<dbReference type="SMART" id="SM00112">
    <property type="entry name" value="CA"/>
    <property type="match status" value="2"/>
</dbReference>
<dbReference type="WBParaSite" id="MCOS_0000534201-mRNA-1">
    <property type="protein sequence ID" value="MCOS_0000534201-mRNA-1"/>
    <property type="gene ID" value="MCOS_0000534201"/>
</dbReference>
<dbReference type="Proteomes" id="UP000267029">
    <property type="component" value="Unassembled WGS sequence"/>
</dbReference>
<feature type="transmembrane region" description="Helical" evidence="9">
    <location>
        <begin position="263"/>
        <end position="287"/>
    </location>
</feature>
<dbReference type="GO" id="GO:0005509">
    <property type="term" value="F:calcium ion binding"/>
    <property type="evidence" value="ECO:0007669"/>
    <property type="project" value="UniProtKB-UniRule"/>
</dbReference>
<dbReference type="PANTHER" id="PTHR24027">
    <property type="entry name" value="CADHERIN-23"/>
    <property type="match status" value="1"/>
</dbReference>
<dbReference type="PANTHER" id="PTHR24027:SF422">
    <property type="entry name" value="CADHERIN DOMAIN-CONTAINING PROTEIN"/>
    <property type="match status" value="1"/>
</dbReference>
<evidence type="ECO:0000256" key="3">
    <source>
        <dbReference type="ARBA" id="ARBA00022729"/>
    </source>
</evidence>
<dbReference type="GO" id="GO:0000902">
    <property type="term" value="P:cell morphogenesis"/>
    <property type="evidence" value="ECO:0007669"/>
    <property type="project" value="TreeGrafter"/>
</dbReference>
<proteinExistence type="predicted"/>
<evidence type="ECO:0000256" key="2">
    <source>
        <dbReference type="ARBA" id="ARBA00022692"/>
    </source>
</evidence>
<dbReference type="SUPFAM" id="SSF49313">
    <property type="entry name" value="Cadherin-like"/>
    <property type="match status" value="2"/>
</dbReference>
<dbReference type="PROSITE" id="PS50268">
    <property type="entry name" value="CADHERIN_2"/>
    <property type="match status" value="2"/>
</dbReference>
<keyword evidence="12" id="KW-1185">Reference proteome</keyword>
<evidence type="ECO:0000256" key="1">
    <source>
        <dbReference type="ARBA" id="ARBA00004167"/>
    </source>
</evidence>
<evidence type="ECO:0000256" key="8">
    <source>
        <dbReference type="PROSITE-ProRule" id="PRU00043"/>
    </source>
</evidence>
<organism evidence="13">
    <name type="scientific">Mesocestoides corti</name>
    <name type="common">Flatworm</name>
    <dbReference type="NCBI Taxonomy" id="53468"/>
    <lineage>
        <taxon>Eukaryota</taxon>
        <taxon>Metazoa</taxon>
        <taxon>Spiralia</taxon>
        <taxon>Lophotrochozoa</taxon>
        <taxon>Platyhelminthes</taxon>
        <taxon>Cestoda</taxon>
        <taxon>Eucestoda</taxon>
        <taxon>Cyclophyllidea</taxon>
        <taxon>Mesocestoididae</taxon>
        <taxon>Mesocestoides</taxon>
    </lineage>
</organism>
<gene>
    <name evidence="11" type="ORF">MCOS_LOCUS5343</name>
</gene>
<dbReference type="GO" id="GO:0016477">
    <property type="term" value="P:cell migration"/>
    <property type="evidence" value="ECO:0007669"/>
    <property type="project" value="TreeGrafter"/>
</dbReference>
<dbReference type="GO" id="GO:0016342">
    <property type="term" value="C:catenin complex"/>
    <property type="evidence" value="ECO:0007669"/>
    <property type="project" value="TreeGrafter"/>
</dbReference>
<accession>A0A158QTV3</accession>
<evidence type="ECO:0000256" key="5">
    <source>
        <dbReference type="ARBA" id="ARBA00022837"/>
    </source>
</evidence>
<feature type="domain" description="Cadherin" evidence="10">
    <location>
        <begin position="13"/>
        <end position="111"/>
    </location>
</feature>
<evidence type="ECO:0000313" key="13">
    <source>
        <dbReference type="WBParaSite" id="MCOS_0000534201-mRNA-1"/>
    </source>
</evidence>
<dbReference type="GO" id="GO:0016339">
    <property type="term" value="P:calcium-dependent cell-cell adhesion via plasma membrane cell adhesion molecules"/>
    <property type="evidence" value="ECO:0007669"/>
    <property type="project" value="TreeGrafter"/>
</dbReference>
<evidence type="ECO:0000313" key="11">
    <source>
        <dbReference type="EMBL" id="VDD79340.1"/>
    </source>
</evidence>
<dbReference type="InterPro" id="IPR002126">
    <property type="entry name" value="Cadherin-like_dom"/>
</dbReference>
<evidence type="ECO:0000256" key="4">
    <source>
        <dbReference type="ARBA" id="ARBA00022737"/>
    </source>
</evidence>
<dbReference type="STRING" id="53468.A0A158QTV3"/>
<evidence type="ECO:0000259" key="10">
    <source>
        <dbReference type="PROSITE" id="PS50268"/>
    </source>
</evidence>
<dbReference type="OrthoDB" id="6259124at2759"/>
<keyword evidence="4" id="KW-0677">Repeat</keyword>
<dbReference type="GO" id="GO:0007043">
    <property type="term" value="P:cell-cell junction assembly"/>
    <property type="evidence" value="ECO:0007669"/>
    <property type="project" value="TreeGrafter"/>
</dbReference>
<evidence type="ECO:0000256" key="7">
    <source>
        <dbReference type="ARBA" id="ARBA00023136"/>
    </source>
</evidence>
<name>A0A158QTV3_MESCO</name>
<dbReference type="PROSITE" id="PS00232">
    <property type="entry name" value="CADHERIN_1"/>
    <property type="match status" value="1"/>
</dbReference>
<keyword evidence="2 9" id="KW-0812">Transmembrane</keyword>
<reference evidence="13" key="1">
    <citation type="submission" date="2016-04" db="UniProtKB">
        <authorList>
            <consortium name="WormBaseParasite"/>
        </authorList>
    </citation>
    <scope>IDENTIFICATION</scope>
</reference>
<evidence type="ECO:0000256" key="6">
    <source>
        <dbReference type="ARBA" id="ARBA00022989"/>
    </source>
</evidence>
<dbReference type="GO" id="GO:0034332">
    <property type="term" value="P:adherens junction organization"/>
    <property type="evidence" value="ECO:0007669"/>
    <property type="project" value="TreeGrafter"/>
</dbReference>
<dbReference type="GO" id="GO:0005912">
    <property type="term" value="C:adherens junction"/>
    <property type="evidence" value="ECO:0007669"/>
    <property type="project" value="TreeGrafter"/>
</dbReference>
<dbReference type="Gene3D" id="2.60.40.60">
    <property type="entry name" value="Cadherins"/>
    <property type="match status" value="2"/>
</dbReference>
<dbReference type="InterPro" id="IPR020894">
    <property type="entry name" value="Cadherin_CS"/>
</dbReference>
<protein>
    <submittedName>
        <fullName evidence="13">Cadherin domain-containing protein</fullName>
    </submittedName>
</protein>
<dbReference type="GO" id="GO:0008013">
    <property type="term" value="F:beta-catenin binding"/>
    <property type="evidence" value="ECO:0007669"/>
    <property type="project" value="TreeGrafter"/>
</dbReference>
<dbReference type="AlphaFoldDB" id="A0A158QTV3"/>
<feature type="domain" description="Cadherin" evidence="10">
    <location>
        <begin position="117"/>
        <end position="231"/>
    </location>
</feature>
<comment type="subcellular location">
    <subcellularLocation>
        <location evidence="1">Membrane</location>
        <topology evidence="1">Single-pass membrane protein</topology>
    </subcellularLocation>
</comment>
<sequence>MNVCFWANICNSSEVGKVHAIDRDADPKNNRVRYHINDEGNTAFLDGVRASRFFSITPTGEIYTNPIPIDREQVSILTFSVVAIDSGEPPLSAFATVVIRVEDINDNGPQWVYPLPCPQATSINISAYSTVGMIVARLEAIDPDIGVNGQVEYEIIRGNGQNYFDLDRHSGTLYLKKSLELGAQSNSTSDHASPTSFALSLKATDGGDPPRSNVSILRILVQTMDVFPPDFTSNDGGRSHRKNQQFSANGYLKQQGNYVDRDLLVMIVMIIITLLVSVLLIMAIVLLRCRQIHSTRETGIDPQTGSGGAGGVGIMRVAQIKPHPWLPPPSHDSSAKSGFTVDSSKSGNAPFDGHAQYMTSSDQFVASDATLKSIEGVPVAGTYDRFSPAVIVSTSTFQRPNQNSDPSSVGTFVYTSKHVGDNTNPCYIRQVCATLPNNATARPLTDASGRCYMTLNPELYEIEHPYGQLKYHSGAYQSPGRGPKTAGISAMIKSTPNIGEVESSAAVECVRSVEPPMVEIQKRCRFKIDSSGSRPLLASNTPIFDKSESTEETVDGEMELESMQMKRLRTSCNSVGPEDSLLVNIH</sequence>
<keyword evidence="5 8" id="KW-0106">Calcium</keyword>
<dbReference type="GO" id="GO:0007156">
    <property type="term" value="P:homophilic cell adhesion via plasma membrane adhesion molecules"/>
    <property type="evidence" value="ECO:0007669"/>
    <property type="project" value="InterPro"/>
</dbReference>
<dbReference type="Pfam" id="PF00028">
    <property type="entry name" value="Cadherin"/>
    <property type="match status" value="2"/>
</dbReference>
<dbReference type="EMBL" id="UXSR01005191">
    <property type="protein sequence ID" value="VDD79340.1"/>
    <property type="molecule type" value="Genomic_DNA"/>
</dbReference>
<dbReference type="InterPro" id="IPR015919">
    <property type="entry name" value="Cadherin-like_sf"/>
</dbReference>
<keyword evidence="6 9" id="KW-1133">Transmembrane helix</keyword>
<dbReference type="InterPro" id="IPR039808">
    <property type="entry name" value="Cadherin"/>
</dbReference>
<keyword evidence="7 9" id="KW-0472">Membrane</keyword>
<dbReference type="CDD" id="cd11304">
    <property type="entry name" value="Cadherin_repeat"/>
    <property type="match status" value="2"/>
</dbReference>
<keyword evidence="3" id="KW-0732">Signal</keyword>
<dbReference type="GO" id="GO:0044331">
    <property type="term" value="P:cell-cell adhesion mediated by cadherin"/>
    <property type="evidence" value="ECO:0007669"/>
    <property type="project" value="TreeGrafter"/>
</dbReference>
<reference evidence="11 12" key="2">
    <citation type="submission" date="2018-10" db="EMBL/GenBank/DDBJ databases">
        <authorList>
            <consortium name="Pathogen Informatics"/>
        </authorList>
    </citation>
    <scope>NUCLEOTIDE SEQUENCE [LARGE SCALE GENOMIC DNA]</scope>
</reference>
<evidence type="ECO:0000256" key="9">
    <source>
        <dbReference type="SAM" id="Phobius"/>
    </source>
</evidence>
<evidence type="ECO:0000313" key="12">
    <source>
        <dbReference type="Proteomes" id="UP000267029"/>
    </source>
</evidence>